<dbReference type="HOGENOM" id="CLU_016922_10_0_0"/>
<dbReference type="CDD" id="cd00610">
    <property type="entry name" value="OAT_like"/>
    <property type="match status" value="1"/>
</dbReference>
<evidence type="ECO:0000313" key="6">
    <source>
        <dbReference type="Proteomes" id="UP000001369"/>
    </source>
</evidence>
<gene>
    <name evidence="5" type="ordered locus">SULAZ_0736</name>
</gene>
<evidence type="ECO:0000313" key="5">
    <source>
        <dbReference type="EMBL" id="ACN99712.1"/>
    </source>
</evidence>
<evidence type="ECO:0000256" key="3">
    <source>
        <dbReference type="ARBA" id="ARBA00022898"/>
    </source>
</evidence>
<dbReference type="InterPro" id="IPR015422">
    <property type="entry name" value="PyrdxlP-dep_Trfase_small"/>
</dbReference>
<dbReference type="Pfam" id="PF00202">
    <property type="entry name" value="Aminotran_3"/>
    <property type="match status" value="1"/>
</dbReference>
<dbReference type="AlphaFoldDB" id="C1DUD4"/>
<comment type="similarity">
    <text evidence="4">Belongs to the class-III pyridoxal-phosphate-dependent aminotransferase family.</text>
</comment>
<proteinExistence type="inferred from homology"/>
<keyword evidence="3 4" id="KW-0663">Pyridoxal phosphate</keyword>
<evidence type="ECO:0000256" key="1">
    <source>
        <dbReference type="ARBA" id="ARBA00001933"/>
    </source>
</evidence>
<dbReference type="OrthoDB" id="9807885at2"/>
<dbReference type="Proteomes" id="UP000001369">
    <property type="component" value="Chromosome"/>
</dbReference>
<dbReference type="GO" id="GO:0008483">
    <property type="term" value="F:transaminase activity"/>
    <property type="evidence" value="ECO:0007669"/>
    <property type="project" value="UniProtKB-KW"/>
</dbReference>
<dbReference type="InterPro" id="IPR005814">
    <property type="entry name" value="Aminotrans_3"/>
</dbReference>
<reference evidence="5 6" key="1">
    <citation type="journal article" date="2009" name="J. Bacteriol.">
        <title>Complete and draft genome sequences of six members of the Aquificales.</title>
        <authorList>
            <person name="Reysenbach A.L."/>
            <person name="Hamamura N."/>
            <person name="Podar M."/>
            <person name="Griffiths E."/>
            <person name="Ferreira S."/>
            <person name="Hochstein R."/>
            <person name="Heidelberg J."/>
            <person name="Johnson J."/>
            <person name="Mead D."/>
            <person name="Pohorille A."/>
            <person name="Sarmiento M."/>
            <person name="Schweighofer K."/>
            <person name="Seshadri R."/>
            <person name="Voytek M.A."/>
        </authorList>
    </citation>
    <scope>NUCLEOTIDE SEQUENCE [LARGE SCALE GENOMIC DNA]</scope>
    <source>
        <strain evidence="6">Az-Fu1 / DSM 15241 / OCM 825</strain>
    </source>
</reference>
<dbReference type="STRING" id="204536.SULAZ_0736"/>
<keyword evidence="6" id="KW-1185">Reference proteome</keyword>
<dbReference type="InterPro" id="IPR050103">
    <property type="entry name" value="Class-III_PLP-dep_AT"/>
</dbReference>
<sequence length="457" mass="52347">MEEKELLQLESEYCSFGDTVHYLNPPKIFAKSEGSYIYDLEGKKYLDLQMWYSACNFGYKNKRINDAIKDQMDTLGQLASQFLTKEKILLAYKIAKSVEDRFNVKGRVHFNVGGSQAIEDSLKLVRNYTKKNLNFAFMGGYHGRTIGATNITSSYRYRERYGHFSDRAFFVPFPYCFRCPYGKDKETCDLYCAKEFEKLFESEYYTVCNPKTKNCEFGAFYIEPIQGTGGYIIPPKDYFKKIKPVLDEYKVLLVSDEIQMGFYRTGKLWSIEHFGVVPDIIVFGKSLTNGMNPLSGLWAKEELINPEIFPPGSTHSTFSSNPIGVRAGLEVFKLIEEKDYEKTVKEKGEKFLNLLKDLKKKYPFIGDVDGLGLALRIEICEKDGYTPSKRLTDKIVEEGLKADLNLNGKTYGLVLDVGGYYKNVLTLAPSLEITDEEIDLAVELLDLLFLRIKKDEL</sequence>
<dbReference type="SUPFAM" id="SSF53383">
    <property type="entry name" value="PLP-dependent transferases"/>
    <property type="match status" value="1"/>
</dbReference>
<organism evidence="5 6">
    <name type="scientific">Sulfurihydrogenibium azorense (strain DSM 15241 / OCM 825 / Az-Fu1)</name>
    <dbReference type="NCBI Taxonomy" id="204536"/>
    <lineage>
        <taxon>Bacteria</taxon>
        <taxon>Pseudomonadati</taxon>
        <taxon>Aquificota</taxon>
        <taxon>Aquificia</taxon>
        <taxon>Aquificales</taxon>
        <taxon>Hydrogenothermaceae</taxon>
        <taxon>Sulfurihydrogenibium</taxon>
    </lineage>
</organism>
<dbReference type="InterPro" id="IPR049704">
    <property type="entry name" value="Aminotrans_3_PPA_site"/>
</dbReference>
<dbReference type="PROSITE" id="PS00600">
    <property type="entry name" value="AA_TRANSFER_CLASS_3"/>
    <property type="match status" value="1"/>
</dbReference>
<accession>C1DUD4</accession>
<keyword evidence="5" id="KW-0808">Transferase</keyword>
<dbReference type="RefSeq" id="WP_012675020.1">
    <property type="nucleotide sequence ID" value="NC_012438.1"/>
</dbReference>
<evidence type="ECO:0000256" key="4">
    <source>
        <dbReference type="RuleBase" id="RU003560"/>
    </source>
</evidence>
<dbReference type="InterPro" id="IPR015424">
    <property type="entry name" value="PyrdxlP-dep_Trfase"/>
</dbReference>
<dbReference type="PANTHER" id="PTHR11986">
    <property type="entry name" value="AMINOTRANSFERASE CLASS III"/>
    <property type="match status" value="1"/>
</dbReference>
<comment type="cofactor">
    <cofactor evidence="1">
        <name>pyridoxal 5'-phosphate</name>
        <dbReference type="ChEBI" id="CHEBI:597326"/>
    </cofactor>
</comment>
<evidence type="ECO:0000256" key="2">
    <source>
        <dbReference type="ARBA" id="ARBA00022576"/>
    </source>
</evidence>
<dbReference type="Gene3D" id="3.90.1150.10">
    <property type="entry name" value="Aspartate Aminotransferase, domain 1"/>
    <property type="match status" value="1"/>
</dbReference>
<dbReference type="InterPro" id="IPR015421">
    <property type="entry name" value="PyrdxlP-dep_Trfase_major"/>
</dbReference>
<dbReference type="EMBL" id="CP001229">
    <property type="protein sequence ID" value="ACN99712.1"/>
    <property type="molecule type" value="Genomic_DNA"/>
</dbReference>
<dbReference type="PIRSF" id="PIRSF000521">
    <property type="entry name" value="Transaminase_4ab_Lys_Orn"/>
    <property type="match status" value="1"/>
</dbReference>
<protein>
    <submittedName>
        <fullName evidence="5">Aminotransferase, class III</fullName>
    </submittedName>
</protein>
<dbReference type="Gene3D" id="3.40.640.10">
    <property type="entry name" value="Type I PLP-dependent aspartate aminotransferase-like (Major domain)"/>
    <property type="match status" value="1"/>
</dbReference>
<dbReference type="eggNOG" id="COG0160">
    <property type="taxonomic scope" value="Bacteria"/>
</dbReference>
<dbReference type="GO" id="GO:0030170">
    <property type="term" value="F:pyridoxal phosphate binding"/>
    <property type="evidence" value="ECO:0007669"/>
    <property type="project" value="InterPro"/>
</dbReference>
<dbReference type="GO" id="GO:0042802">
    <property type="term" value="F:identical protein binding"/>
    <property type="evidence" value="ECO:0007669"/>
    <property type="project" value="TreeGrafter"/>
</dbReference>
<name>C1DUD4_SULAA</name>
<keyword evidence="2 5" id="KW-0032">Aminotransferase</keyword>
<dbReference type="KEGG" id="saf:SULAZ_0736"/>